<sequence>MASVQSFMGSSPIRPPPCTPIQLHIPDGDPIDLNADGALQIVSDLWSFPHATPETIFPEYGELCSTGEAIGTPTPVARKRAAGEDFTQRAAAESRKLRLNAEHSQELQEIAKTGGLRPVDIWMASQMLAIRERMDVIQPAGTKFEIPAALASVIEDISVKVFLDPTLSAYLNHPNERLLTYLKARPNILFRAVREHKPAMKVIATKISSRFTHHRNDTKDMIASSLGQYDKEADMFTGPFMAIVELTRKVIVAIGGKSYDLAVSVPLVARIAFLRQVYVHESTKNTGKAGTDFWKCVDEGLKMIREAKKYDTTKISAVFAKILSNDRNEYDDQLSPEDIDTLVTIAHTVDLE</sequence>
<dbReference type="EMBL" id="MU793323">
    <property type="protein sequence ID" value="KAJ3786077.1"/>
    <property type="molecule type" value="Genomic_DNA"/>
</dbReference>
<comment type="caution">
    <text evidence="2">The sequence shown here is derived from an EMBL/GenBank/DDBJ whole genome shotgun (WGS) entry which is preliminary data.</text>
</comment>
<evidence type="ECO:0000313" key="2">
    <source>
        <dbReference type="EMBL" id="KAJ3786077.1"/>
    </source>
</evidence>
<gene>
    <name evidence="2" type="ORF">GGU10DRAFT_420696</name>
</gene>
<dbReference type="AlphaFoldDB" id="A0AA38NJR4"/>
<accession>A0AA38NJR4</accession>
<feature type="region of interest" description="Disordered" evidence="1">
    <location>
        <begin position="1"/>
        <end position="20"/>
    </location>
</feature>
<protein>
    <submittedName>
        <fullName evidence="2">Uncharacterized protein</fullName>
    </submittedName>
</protein>
<evidence type="ECO:0000313" key="3">
    <source>
        <dbReference type="Proteomes" id="UP001163798"/>
    </source>
</evidence>
<keyword evidence="3" id="KW-1185">Reference proteome</keyword>
<organism evidence="2 3">
    <name type="scientific">Lentinula aff. detonsa</name>
    <dbReference type="NCBI Taxonomy" id="2804958"/>
    <lineage>
        <taxon>Eukaryota</taxon>
        <taxon>Fungi</taxon>
        <taxon>Dikarya</taxon>
        <taxon>Basidiomycota</taxon>
        <taxon>Agaricomycotina</taxon>
        <taxon>Agaricomycetes</taxon>
        <taxon>Agaricomycetidae</taxon>
        <taxon>Agaricales</taxon>
        <taxon>Marasmiineae</taxon>
        <taxon>Omphalotaceae</taxon>
        <taxon>Lentinula</taxon>
    </lineage>
</organism>
<dbReference type="Proteomes" id="UP001163798">
    <property type="component" value="Unassembled WGS sequence"/>
</dbReference>
<evidence type="ECO:0000256" key="1">
    <source>
        <dbReference type="SAM" id="MobiDB-lite"/>
    </source>
</evidence>
<reference evidence="2" key="1">
    <citation type="submission" date="2022-08" db="EMBL/GenBank/DDBJ databases">
        <authorList>
            <consortium name="DOE Joint Genome Institute"/>
            <person name="Min B."/>
            <person name="Riley R."/>
            <person name="Sierra-Patev S."/>
            <person name="Naranjo-Ortiz M."/>
            <person name="Looney B."/>
            <person name="Konkel Z."/>
            <person name="Slot J.C."/>
            <person name="Sakamoto Y."/>
            <person name="Steenwyk J.L."/>
            <person name="Rokas A."/>
            <person name="Carro J."/>
            <person name="Camarero S."/>
            <person name="Ferreira P."/>
            <person name="Molpeceres G."/>
            <person name="Ruiz-Duenas F.J."/>
            <person name="Serrano A."/>
            <person name="Henrissat B."/>
            <person name="Drula E."/>
            <person name="Hughes K.W."/>
            <person name="Mata J.L."/>
            <person name="Ishikawa N.K."/>
            <person name="Vargas-Isla R."/>
            <person name="Ushijima S."/>
            <person name="Smith C.A."/>
            <person name="Ahrendt S."/>
            <person name="Andreopoulos W."/>
            <person name="He G."/>
            <person name="Labutti K."/>
            <person name="Lipzen A."/>
            <person name="Ng V."/>
            <person name="Sandor L."/>
            <person name="Barry K."/>
            <person name="Martinez A.T."/>
            <person name="Xiao Y."/>
            <person name="Gibbons J.G."/>
            <person name="Terashima K."/>
            <person name="Hibbett D.S."/>
            <person name="Grigoriev I.V."/>
        </authorList>
    </citation>
    <scope>NUCLEOTIDE SEQUENCE</scope>
    <source>
        <strain evidence="2">TFB10291</strain>
    </source>
</reference>
<name>A0AA38NJR4_9AGAR</name>
<proteinExistence type="predicted"/>